<dbReference type="CDD" id="cd12346">
    <property type="entry name" value="RRM3_NGR1_NAM8_like"/>
    <property type="match status" value="1"/>
</dbReference>
<protein>
    <recommendedName>
        <fullName evidence="5">RRM domain-containing protein</fullName>
    </recommendedName>
</protein>
<accession>A0A7H8QMG8</accession>
<dbReference type="FunFam" id="3.30.70.330:FF:000222">
    <property type="entry name" value="mRNA binding post-transcriptional regulator"/>
    <property type="match status" value="1"/>
</dbReference>
<dbReference type="EMBL" id="CP055898">
    <property type="protein sequence ID" value="QKX55012.1"/>
    <property type="molecule type" value="Genomic_DNA"/>
</dbReference>
<dbReference type="PROSITE" id="PS50102">
    <property type="entry name" value="RRM"/>
    <property type="match status" value="3"/>
</dbReference>
<dbReference type="FunFam" id="3.30.70.330:FF:000065">
    <property type="entry name" value="mRNA binding post-transcriptional regulator"/>
    <property type="match status" value="1"/>
</dbReference>
<feature type="region of interest" description="Disordered" evidence="4">
    <location>
        <begin position="617"/>
        <end position="638"/>
    </location>
</feature>
<feature type="compositionally biased region" description="Low complexity" evidence="4">
    <location>
        <begin position="12"/>
        <end position="26"/>
    </location>
</feature>
<dbReference type="FunFam" id="3.30.70.330:FF:000227">
    <property type="entry name" value="mRNA binding post-transcriptional regulator"/>
    <property type="match status" value="1"/>
</dbReference>
<evidence type="ECO:0000313" key="6">
    <source>
        <dbReference type="EMBL" id="QKX55012.1"/>
    </source>
</evidence>
<feature type="compositionally biased region" description="Polar residues" evidence="4">
    <location>
        <begin position="1"/>
        <end position="11"/>
    </location>
</feature>
<dbReference type="Pfam" id="PF00076">
    <property type="entry name" value="RRM_1"/>
    <property type="match status" value="3"/>
</dbReference>
<evidence type="ECO:0000259" key="5">
    <source>
        <dbReference type="PROSITE" id="PS50102"/>
    </source>
</evidence>
<evidence type="ECO:0000256" key="4">
    <source>
        <dbReference type="SAM" id="MobiDB-lite"/>
    </source>
</evidence>
<dbReference type="InterPro" id="IPR012677">
    <property type="entry name" value="Nucleotide-bd_a/b_plait_sf"/>
</dbReference>
<sequence>MSFQNYEFQNQGDAAAPTGAPAPTDANMTGQGDPSPAPFNGQAPGEPSAAPVAPQGGDGKTTLWMGELEPWIDENFIRNLWFQMGEQVNVKMIRDKFSGSNAGYCFVDFASPAAAAKALSLNGTPMPNTTRAFKLNWATGGGLADRGRDDRGPEYSIFVGDLGPEVNEYVLVSLFQSRFPSCKSAKIMTDPISGMSRGYGFVRFSDENDQQRALSEMQGVYCGNRPMRISTATPKNKGPGVGPGGGMGMPGGPAGLYPPNMGGPPMGFYGAPQPMNQFTDPNNTTVFVGGLSGYVTEDELRSFFQGFGEITYVKIPPGKGCGFVQFVQRHAAEMAINQMQGYPIGNSRVRLSWGRSQNNSGPAGTPYRPAPPPPIYPNMGMPPAHQYGNFAPMKCEHGTGVHAVCGGKKHADSPYLNTSFINPQHYFSQKSLGQLPILTSFIPSLPQQSPFRVSIHSWEKPCPSRIVESLMHPDDCVLFEVRIYTDNVCVAGSLFSPRTFWPHVIELSSQMDKNGNQELLRFPTFHPEVLDQYVWDAADTYGRLRIVISEGFARPHRVPPFERVKDIVVFSFQHAPLTWPNPTMWSQLPTNLFRHQLNYGGYGAFGDNKDRLDDLHTHSPTRHDSTRLEAARTSDNGGGHHDLYSGVPPWAQKSFVPAPPQPPPPMMNWANIYGDSRLNLQPSNFGGMYNNGFTGLDPFVDPPMVQRINQTQRSLDDISMPDAGPMSVSSRAMSSVNGMSYDHSQHASLAASRDDDNYQFVELISPSKAHRASSAAQNSVPSMPPVSRPSAAAQARSESYSKATSKVPHVESKDPRQISGSSVRSSQGGSVVETITTRRLLVSPKDQVKGRKEGKALAQKSSQVGSEPPSEPSSREASREVSKEIGKSSVRHPNVVVHTTESVVRVSGEAKRKRQVKGPDEAASQTKGRVKTEPTAARGDETALFAGSFSTPPSWPPILLPIPPGLSLEESSRKPQACFVPNLGGAAAGVYSHLPPPQFQSYPTVEGMGQQGFPSVGVKPFTPLCSLGPVVSSSSSSPSAFESIAKPYSPSYPFGVTTNLLEQRPEQNGFKHDPPDEGGIISSSRYLIRQKIVVGQPLHEIDTRSLSAKQVLFYFGVLTLKEPCLQPSFEYAQDRSGMWSAKLVLYRESISIPRMLTRMGAKVEICRVALSLLKPRFAGWRVPDEPGLDLTAPEWLWGALLEDYAYVNQLPCPIFTKYIHKDGYRYEIQVGAVVCWGSCKFYSNEADAADAAAHQVLYQLLTEGCHELSPVSVPEEPAQTTTRVPAAAARSGIANMKIKMEPAFEIDTRVPNTRLPKQERKRRRGVVSNLVPLQNARIQTLDHDDRPEPQSKWKITRHDLLKELRPLGTWIEKVEKMCELLHLTPQFSIESTPLPIPTTDPEAQTHAAWATFQDDPYLARAGAIGKVDGVETSTTDAKEACCRRVYNYLIDLVEQDTALEAEEREEREFIKNFGEIKRQRLEAGGWKVPSVR</sequence>
<feature type="region of interest" description="Disordered" evidence="4">
    <location>
        <begin position="226"/>
        <end position="246"/>
    </location>
</feature>
<dbReference type="GO" id="GO:0005829">
    <property type="term" value="C:cytosol"/>
    <property type="evidence" value="ECO:0007669"/>
    <property type="project" value="TreeGrafter"/>
</dbReference>
<dbReference type="InterPro" id="IPR000504">
    <property type="entry name" value="RRM_dom"/>
</dbReference>
<feature type="compositionally biased region" description="Basic and acidic residues" evidence="4">
    <location>
        <begin position="846"/>
        <end position="855"/>
    </location>
</feature>
<feature type="compositionally biased region" description="Low complexity" evidence="4">
    <location>
        <begin position="819"/>
        <end position="832"/>
    </location>
</feature>
<dbReference type="GO" id="GO:0006376">
    <property type="term" value="P:mRNA splice site recognition"/>
    <property type="evidence" value="ECO:0007669"/>
    <property type="project" value="TreeGrafter"/>
</dbReference>
<dbReference type="GO" id="GO:0003729">
    <property type="term" value="F:mRNA binding"/>
    <property type="evidence" value="ECO:0007669"/>
    <property type="project" value="InterPro"/>
</dbReference>
<name>A0A7H8QMG8_TALRU</name>
<evidence type="ECO:0000256" key="2">
    <source>
        <dbReference type="ARBA" id="ARBA00022884"/>
    </source>
</evidence>
<dbReference type="InterPro" id="IPR035979">
    <property type="entry name" value="RBD_domain_sf"/>
</dbReference>
<dbReference type="PANTHER" id="PTHR47640">
    <property type="entry name" value="TRNA SELENOCYSTEINE 1-ASSOCIATED PROTEIN 1-RELATED-RELATED"/>
    <property type="match status" value="1"/>
</dbReference>
<gene>
    <name evidence="6" type="ORF">TRUGW13939_02102</name>
</gene>
<dbReference type="CDD" id="cd12613">
    <property type="entry name" value="RRM2_NGR1_NAM8_like"/>
    <property type="match status" value="1"/>
</dbReference>
<feature type="compositionally biased region" description="Basic and acidic residues" evidence="4">
    <location>
        <begin position="873"/>
        <end position="886"/>
    </location>
</feature>
<keyword evidence="7" id="KW-1185">Reference proteome</keyword>
<feature type="region of interest" description="Disordered" evidence="4">
    <location>
        <begin position="769"/>
        <end position="938"/>
    </location>
</feature>
<feature type="domain" description="RRM" evidence="5">
    <location>
        <begin position="61"/>
        <end position="140"/>
    </location>
</feature>
<feature type="domain" description="RRM" evidence="5">
    <location>
        <begin position="284"/>
        <end position="356"/>
    </location>
</feature>
<dbReference type="RefSeq" id="XP_035341191.1">
    <property type="nucleotide sequence ID" value="XM_035485298.1"/>
</dbReference>
<dbReference type="GeneID" id="55989612"/>
<feature type="region of interest" description="Disordered" evidence="4">
    <location>
        <begin position="1"/>
        <end position="63"/>
    </location>
</feature>
<dbReference type="OrthoDB" id="446113at2759"/>
<evidence type="ECO:0000256" key="3">
    <source>
        <dbReference type="PROSITE-ProRule" id="PRU00176"/>
    </source>
</evidence>
<dbReference type="SMART" id="SM00360">
    <property type="entry name" value="RRM"/>
    <property type="match status" value="3"/>
</dbReference>
<keyword evidence="2 3" id="KW-0694">RNA-binding</keyword>
<dbReference type="Proteomes" id="UP000509510">
    <property type="component" value="Chromosome I"/>
</dbReference>
<dbReference type="SUPFAM" id="SSF54928">
    <property type="entry name" value="RNA-binding domain, RBD"/>
    <property type="match status" value="2"/>
</dbReference>
<organism evidence="6 7">
    <name type="scientific">Talaromyces rugulosus</name>
    <name type="common">Penicillium rugulosum</name>
    <dbReference type="NCBI Taxonomy" id="121627"/>
    <lineage>
        <taxon>Eukaryota</taxon>
        <taxon>Fungi</taxon>
        <taxon>Dikarya</taxon>
        <taxon>Ascomycota</taxon>
        <taxon>Pezizomycotina</taxon>
        <taxon>Eurotiomycetes</taxon>
        <taxon>Eurotiomycetidae</taxon>
        <taxon>Eurotiales</taxon>
        <taxon>Trichocomaceae</taxon>
        <taxon>Talaromyces</taxon>
        <taxon>Talaromyces sect. Islandici</taxon>
    </lineage>
</organism>
<evidence type="ECO:0000313" key="7">
    <source>
        <dbReference type="Proteomes" id="UP000509510"/>
    </source>
</evidence>
<dbReference type="PANTHER" id="PTHR47640:SF10">
    <property type="entry name" value="TRNA SELENOCYSTEINE 1-ASSOCIATED PROTEIN 1-RELATED"/>
    <property type="match status" value="1"/>
</dbReference>
<dbReference type="KEGG" id="trg:TRUGW13939_02102"/>
<keyword evidence="1" id="KW-0677">Repeat</keyword>
<evidence type="ECO:0000256" key="1">
    <source>
        <dbReference type="ARBA" id="ARBA00022737"/>
    </source>
</evidence>
<feature type="domain" description="RRM" evidence="5">
    <location>
        <begin position="155"/>
        <end position="234"/>
    </location>
</feature>
<proteinExistence type="predicted"/>
<reference evidence="7" key="1">
    <citation type="submission" date="2020-06" db="EMBL/GenBank/DDBJ databases">
        <title>A chromosome-scale genome assembly of Talaromyces rugulosus W13939.</title>
        <authorList>
            <person name="Wang B."/>
            <person name="Guo L."/>
            <person name="Ye K."/>
            <person name="Wang L."/>
        </authorList>
    </citation>
    <scope>NUCLEOTIDE SEQUENCE [LARGE SCALE GENOMIC DNA]</scope>
    <source>
        <strain evidence="7">W13939</strain>
    </source>
</reference>
<feature type="compositionally biased region" description="Low complexity" evidence="4">
    <location>
        <begin position="895"/>
        <end position="907"/>
    </location>
</feature>
<dbReference type="InterPro" id="IPR050825">
    <property type="entry name" value="RBM42_RBP45_47-like"/>
</dbReference>
<dbReference type="CDD" id="cd12611">
    <property type="entry name" value="RRM1_NGR1_NAM8_like"/>
    <property type="match status" value="1"/>
</dbReference>
<dbReference type="Gene3D" id="3.30.70.330">
    <property type="match status" value="3"/>
</dbReference>